<feature type="compositionally biased region" description="Polar residues" evidence="1">
    <location>
        <begin position="9"/>
        <end position="26"/>
    </location>
</feature>
<reference evidence="2" key="1">
    <citation type="submission" date="2019-07" db="EMBL/GenBank/DDBJ databases">
        <authorList>
            <person name="Dittberner H."/>
        </authorList>
    </citation>
    <scope>NUCLEOTIDE SEQUENCE [LARGE SCALE GENOMIC DNA]</scope>
</reference>
<name>A0A565CAS0_9BRAS</name>
<evidence type="ECO:0000313" key="3">
    <source>
        <dbReference type="Proteomes" id="UP000489600"/>
    </source>
</evidence>
<proteinExistence type="predicted"/>
<dbReference type="Proteomes" id="UP000489600">
    <property type="component" value="Unassembled WGS sequence"/>
</dbReference>
<evidence type="ECO:0000256" key="1">
    <source>
        <dbReference type="SAM" id="MobiDB-lite"/>
    </source>
</evidence>
<dbReference type="EMBL" id="CABITT030000007">
    <property type="protein sequence ID" value="VVB10747.1"/>
    <property type="molecule type" value="Genomic_DNA"/>
</dbReference>
<sequence length="231" mass="26025">MENLIKHVQPSTEIIGSSSQAEESYGKPNQTYPWTQIIGPSSQAEESNVVIDGDEIPIEKLSIHAVSNNLVRILRDDNIYTINQLVIKDTIEKLFSPDNVTKIRNAIQIITSKVKLQAEVFAKELEDLCFKSFSRCSGRNDSKVLEVYGTATGRIMEYETFGDILNVIEDIGSDETVKVIGNLIMQIHVDKRQGYSFHARLKKDKERATKEIQLDATRQKLEATRIKNGGL</sequence>
<keyword evidence="3" id="KW-1185">Reference proteome</keyword>
<gene>
    <name evidence="2" type="ORF">ANE_LOCUS21191</name>
</gene>
<feature type="region of interest" description="Disordered" evidence="1">
    <location>
        <begin position="1"/>
        <end position="26"/>
    </location>
</feature>
<dbReference type="AlphaFoldDB" id="A0A565CAS0"/>
<comment type="caution">
    <text evidence="2">The sequence shown here is derived from an EMBL/GenBank/DDBJ whole genome shotgun (WGS) entry which is preliminary data.</text>
</comment>
<evidence type="ECO:0000313" key="2">
    <source>
        <dbReference type="EMBL" id="VVB10747.1"/>
    </source>
</evidence>
<accession>A0A565CAS0</accession>
<organism evidence="2 3">
    <name type="scientific">Arabis nemorensis</name>
    <dbReference type="NCBI Taxonomy" id="586526"/>
    <lineage>
        <taxon>Eukaryota</taxon>
        <taxon>Viridiplantae</taxon>
        <taxon>Streptophyta</taxon>
        <taxon>Embryophyta</taxon>
        <taxon>Tracheophyta</taxon>
        <taxon>Spermatophyta</taxon>
        <taxon>Magnoliopsida</taxon>
        <taxon>eudicotyledons</taxon>
        <taxon>Gunneridae</taxon>
        <taxon>Pentapetalae</taxon>
        <taxon>rosids</taxon>
        <taxon>malvids</taxon>
        <taxon>Brassicales</taxon>
        <taxon>Brassicaceae</taxon>
        <taxon>Arabideae</taxon>
        <taxon>Arabis</taxon>
    </lineage>
</organism>
<protein>
    <submittedName>
        <fullName evidence="2">Uncharacterized protein</fullName>
    </submittedName>
</protein>